<dbReference type="AlphaFoldDB" id="A0A495S7J9"/>
<gene>
    <name evidence="2" type="ORF">BC952_1303</name>
</gene>
<keyword evidence="1" id="KW-1133">Transmembrane helix</keyword>
<sequence>MVNFLKNYLTIASEFIVLILASIWYSNTKEIEPLIAVILSVVAIITSLVTYFSKIKEKISGNVIGLGERKNLHQDFLYNYIPGEVTIGKIIEDLGQPLVKIKDDIEQEWNENKKFEFWVYKYKFSNAVILFTTELEDENIISISLVCKPDKKYPVKCRYSFEEDDKIFGEATITENIIKNSENFKSQNYASWMYTAITARYADFRPIKYLYFTYFIYFNYKNKAEMKNQEIDGICISTMSDVMPIIHFEDFRFN</sequence>
<keyword evidence="1" id="KW-0812">Transmembrane</keyword>
<keyword evidence="1" id="KW-0472">Membrane</keyword>
<protein>
    <submittedName>
        <fullName evidence="2">Uncharacterized protein</fullName>
    </submittedName>
</protein>
<evidence type="ECO:0000313" key="2">
    <source>
        <dbReference type="EMBL" id="RKS95609.1"/>
    </source>
</evidence>
<organism evidence="2 3">
    <name type="scientific">Flavobacterium limicola</name>
    <dbReference type="NCBI Taxonomy" id="180441"/>
    <lineage>
        <taxon>Bacteria</taxon>
        <taxon>Pseudomonadati</taxon>
        <taxon>Bacteroidota</taxon>
        <taxon>Flavobacteriia</taxon>
        <taxon>Flavobacteriales</taxon>
        <taxon>Flavobacteriaceae</taxon>
        <taxon>Flavobacterium</taxon>
    </lineage>
</organism>
<dbReference type="RefSeq" id="WP_121364681.1">
    <property type="nucleotide sequence ID" value="NZ_RBXA01000001.1"/>
</dbReference>
<comment type="caution">
    <text evidence="2">The sequence shown here is derived from an EMBL/GenBank/DDBJ whole genome shotgun (WGS) entry which is preliminary data.</text>
</comment>
<dbReference type="Proteomes" id="UP000280091">
    <property type="component" value="Unassembled WGS sequence"/>
</dbReference>
<feature type="transmembrane region" description="Helical" evidence="1">
    <location>
        <begin position="7"/>
        <end position="25"/>
    </location>
</feature>
<dbReference type="OrthoDB" id="1454356at2"/>
<reference evidence="2 3" key="1">
    <citation type="submission" date="2018-10" db="EMBL/GenBank/DDBJ databases">
        <title>Genomic Encyclopedia of Archaeal and Bacterial Type Strains, Phase II (KMG-II): from individual species to whole genera.</title>
        <authorList>
            <person name="Goeker M."/>
        </authorList>
    </citation>
    <scope>NUCLEOTIDE SEQUENCE [LARGE SCALE GENOMIC DNA]</scope>
    <source>
        <strain evidence="2 3">DSM 15094</strain>
    </source>
</reference>
<feature type="transmembrane region" description="Helical" evidence="1">
    <location>
        <begin position="31"/>
        <end position="52"/>
    </location>
</feature>
<keyword evidence="3" id="KW-1185">Reference proteome</keyword>
<dbReference type="EMBL" id="RBXA01000001">
    <property type="protein sequence ID" value="RKS95609.1"/>
    <property type="molecule type" value="Genomic_DNA"/>
</dbReference>
<evidence type="ECO:0000256" key="1">
    <source>
        <dbReference type="SAM" id="Phobius"/>
    </source>
</evidence>
<evidence type="ECO:0000313" key="3">
    <source>
        <dbReference type="Proteomes" id="UP000280091"/>
    </source>
</evidence>
<name>A0A495S7J9_9FLAO</name>
<accession>A0A495S7J9</accession>
<proteinExistence type="predicted"/>